<keyword evidence="10" id="KW-1185">Reference proteome</keyword>
<evidence type="ECO:0000256" key="5">
    <source>
        <dbReference type="RuleBase" id="RU368084"/>
    </source>
</evidence>
<dbReference type="Proteomes" id="UP001212411">
    <property type="component" value="Chromosome 3"/>
</dbReference>
<dbReference type="RefSeq" id="XP_056039619.1">
    <property type="nucleotide sequence ID" value="XM_056183771.1"/>
</dbReference>
<comment type="subcellular location">
    <subcellularLocation>
        <location evidence="1 5">Nucleus</location>
    </subcellularLocation>
</comment>
<evidence type="ECO:0000256" key="4">
    <source>
        <dbReference type="ARBA" id="ARBA00023242"/>
    </source>
</evidence>
<comment type="similarity">
    <text evidence="2 5">Belongs to the ORC2 family.</text>
</comment>
<reference evidence="9 10" key="1">
    <citation type="journal article" date="2023" name="G3 (Bethesda)">
        <title>A high-quality reference genome for the fission yeast Schizosaccharomyces osmophilus.</title>
        <authorList>
            <person name="Jia G.S."/>
            <person name="Zhang W.C."/>
            <person name="Liang Y."/>
            <person name="Liu X.H."/>
            <person name="Rhind N."/>
            <person name="Pidoux A."/>
            <person name="Brysch-Herzberg M."/>
            <person name="Du L.L."/>
        </authorList>
    </citation>
    <scope>NUCLEOTIDE SEQUENCE [LARGE SCALE GENOMIC DNA]</scope>
    <source>
        <strain evidence="9 10">CBS 15793</strain>
    </source>
</reference>
<dbReference type="AlphaFoldDB" id="A0AAF0AX16"/>
<evidence type="ECO:0000256" key="2">
    <source>
        <dbReference type="ARBA" id="ARBA00007421"/>
    </source>
</evidence>
<evidence type="ECO:0000256" key="1">
    <source>
        <dbReference type="ARBA" id="ARBA00004123"/>
    </source>
</evidence>
<dbReference type="GO" id="GO:0006260">
    <property type="term" value="P:DNA replication"/>
    <property type="evidence" value="ECO:0007669"/>
    <property type="project" value="UniProtKB-UniRule"/>
</dbReference>
<dbReference type="InterPro" id="IPR056773">
    <property type="entry name" value="WHD_ORC2"/>
</dbReference>
<evidence type="ECO:0000313" key="9">
    <source>
        <dbReference type="EMBL" id="WBW75376.1"/>
    </source>
</evidence>
<dbReference type="GeneID" id="80878460"/>
<organism evidence="9 10">
    <name type="scientific">Schizosaccharomyces osmophilus</name>
    <dbReference type="NCBI Taxonomy" id="2545709"/>
    <lineage>
        <taxon>Eukaryota</taxon>
        <taxon>Fungi</taxon>
        <taxon>Dikarya</taxon>
        <taxon>Ascomycota</taxon>
        <taxon>Taphrinomycotina</taxon>
        <taxon>Schizosaccharomycetes</taxon>
        <taxon>Schizosaccharomycetales</taxon>
        <taxon>Schizosaccharomycetaceae</taxon>
        <taxon>Schizosaccharomyces</taxon>
    </lineage>
</organism>
<sequence length="546" mass="62272">MVLIKEPEVLENNKTRFFGSNELWLDEMTENIPSTPKKNSADGFWQVPSNPVTPRTPGHRVLQQAKGANTKERSAKRRRGRLELRQHMLGEVDENAASDALLETPRLRSRAPPSPSFNVSSPSKERFVDHRSNEDADGTAFDLTSSPSANRISLASFQPNSSISEGENDESRKLQGLEALEEEENDNDSVSLKEEIDHGPGFDEYFDKFSQRKTSSNTLSQLPLVDNQLYLEIIQKTVLENDRFTQTLVHFQSRNFQQWFCEAMFGYNILFYGFGSKEHFLSTFVEQKLFGFPVFVIKGYFPHLQLKSVLAAFLEFLEVVPSSASVPDMLQQALAVLDSDDRAFDKIVILVHNIDGEDLVDERFQSALANIAASPNVYFFASVDHVNFPLLWDSSLESLFNFIMHDATTFARYFNETTYENSLGIGRANVSNTEKAIKHVLYSLPANSREIFKLLLIHQLERLADFGDSTAVRPSERVGIEYKVLYQKCSSEFLCSNELNFRSQLTEFFDHHIIEMKRDSTNLEILWIPHSADLLESLLQDMMEDI</sequence>
<dbReference type="InterPro" id="IPR056772">
    <property type="entry name" value="RecA-like_ORC2"/>
</dbReference>
<dbReference type="PANTHER" id="PTHR14052:SF0">
    <property type="entry name" value="ORIGIN RECOGNITION COMPLEX SUBUNIT 2"/>
    <property type="match status" value="1"/>
</dbReference>
<dbReference type="Pfam" id="PF04084">
    <property type="entry name" value="RecA-like_ORC2"/>
    <property type="match status" value="1"/>
</dbReference>
<feature type="compositionally biased region" description="Basic and acidic residues" evidence="6">
    <location>
        <begin position="123"/>
        <end position="134"/>
    </location>
</feature>
<evidence type="ECO:0000259" key="8">
    <source>
        <dbReference type="Pfam" id="PF24882"/>
    </source>
</evidence>
<evidence type="ECO:0000256" key="6">
    <source>
        <dbReference type="SAM" id="MobiDB-lite"/>
    </source>
</evidence>
<accession>A0AAF0AX16</accession>
<feature type="domain" description="Origin recognition complex subunit 2 RecA-like" evidence="7">
    <location>
        <begin position="246"/>
        <end position="407"/>
    </location>
</feature>
<evidence type="ECO:0000256" key="3">
    <source>
        <dbReference type="ARBA" id="ARBA00022705"/>
    </source>
</evidence>
<feature type="region of interest" description="Disordered" evidence="6">
    <location>
        <begin position="102"/>
        <end position="145"/>
    </location>
</feature>
<name>A0AAF0AX16_9SCHI</name>
<protein>
    <recommendedName>
        <fullName evidence="5">Origin recognition complex subunit 2</fullName>
    </recommendedName>
</protein>
<dbReference type="EMBL" id="CP115613">
    <property type="protein sequence ID" value="WBW75376.1"/>
    <property type="molecule type" value="Genomic_DNA"/>
</dbReference>
<dbReference type="GO" id="GO:0003688">
    <property type="term" value="F:DNA replication origin binding"/>
    <property type="evidence" value="ECO:0007669"/>
    <property type="project" value="UniProtKB-UniRule"/>
</dbReference>
<dbReference type="PANTHER" id="PTHR14052">
    <property type="entry name" value="ORIGIN RECOGNITION COMPLEX SUBUNIT 2"/>
    <property type="match status" value="1"/>
</dbReference>
<dbReference type="GO" id="GO:0005664">
    <property type="term" value="C:nuclear origin of replication recognition complex"/>
    <property type="evidence" value="ECO:0007669"/>
    <property type="project" value="UniProtKB-UniRule"/>
</dbReference>
<proteinExistence type="inferred from homology"/>
<comment type="subunit">
    <text evidence="5">Component of the origin recognition complex (ORC).</text>
</comment>
<evidence type="ECO:0000313" key="10">
    <source>
        <dbReference type="Proteomes" id="UP001212411"/>
    </source>
</evidence>
<dbReference type="InterPro" id="IPR007220">
    <property type="entry name" value="ORC2"/>
</dbReference>
<keyword evidence="4 5" id="KW-0539">Nucleus</keyword>
<feature type="domain" description="Origin recognition complex subunit 2 winged-helix" evidence="8">
    <location>
        <begin position="475"/>
        <end position="533"/>
    </location>
</feature>
<dbReference type="Pfam" id="PF24882">
    <property type="entry name" value="WHD_ORC2"/>
    <property type="match status" value="1"/>
</dbReference>
<comment type="function">
    <text evidence="5">Component of the origin recognition complex (ORC) that binds origins of replication. DNA-binding is ATP-dependent. ORC is required to assemble the pre-replication complex necessary to initiate DNA replication.</text>
</comment>
<gene>
    <name evidence="9" type="primary">orc2</name>
    <name evidence="9" type="ORF">SOMG_04996</name>
</gene>
<dbReference type="KEGG" id="som:SOMG_04996"/>
<evidence type="ECO:0000259" key="7">
    <source>
        <dbReference type="Pfam" id="PF04084"/>
    </source>
</evidence>
<keyword evidence="3 5" id="KW-0235">DNA replication</keyword>